<dbReference type="GO" id="GO:0016020">
    <property type="term" value="C:membrane"/>
    <property type="evidence" value="ECO:0007669"/>
    <property type="project" value="TreeGrafter"/>
</dbReference>
<dbReference type="EMBL" id="UXUI01009824">
    <property type="protein sequence ID" value="VDD94368.1"/>
    <property type="molecule type" value="Genomic_DNA"/>
</dbReference>
<organism evidence="4">
    <name type="scientific">Enterobius vermicularis</name>
    <name type="common">Human pinworm</name>
    <dbReference type="NCBI Taxonomy" id="51028"/>
    <lineage>
        <taxon>Eukaryota</taxon>
        <taxon>Metazoa</taxon>
        <taxon>Ecdysozoa</taxon>
        <taxon>Nematoda</taxon>
        <taxon>Chromadorea</taxon>
        <taxon>Rhabditida</taxon>
        <taxon>Spirurina</taxon>
        <taxon>Oxyuridomorpha</taxon>
        <taxon>Oxyuroidea</taxon>
        <taxon>Oxyuridae</taxon>
        <taxon>Enterobius</taxon>
    </lineage>
</organism>
<feature type="transmembrane region" description="Helical" evidence="1">
    <location>
        <begin position="119"/>
        <end position="139"/>
    </location>
</feature>
<dbReference type="InterPro" id="IPR052665">
    <property type="entry name" value="Neuropeptide-GPCR"/>
</dbReference>
<gene>
    <name evidence="2" type="ORF">EVEC_LOCUS9119</name>
</gene>
<protein>
    <submittedName>
        <fullName evidence="4">G_PROTEIN_RECEP_F1_2 domain-containing protein</fullName>
    </submittedName>
</protein>
<dbReference type="SUPFAM" id="SSF81321">
    <property type="entry name" value="Family A G protein-coupled receptor-like"/>
    <property type="match status" value="1"/>
</dbReference>
<dbReference type="WBParaSite" id="EVEC_0000972201-mRNA-1">
    <property type="protein sequence ID" value="EVEC_0000972201-mRNA-1"/>
    <property type="gene ID" value="EVEC_0000972201"/>
</dbReference>
<proteinExistence type="predicted"/>
<dbReference type="Gene3D" id="1.20.1070.10">
    <property type="entry name" value="Rhodopsin 7-helix transmembrane proteins"/>
    <property type="match status" value="1"/>
</dbReference>
<evidence type="ECO:0000313" key="4">
    <source>
        <dbReference type="WBParaSite" id="EVEC_0000972201-mRNA-1"/>
    </source>
</evidence>
<feature type="transmembrane region" description="Helical" evidence="1">
    <location>
        <begin position="159"/>
        <end position="185"/>
    </location>
</feature>
<dbReference type="Proteomes" id="UP000274131">
    <property type="component" value="Unassembled WGS sequence"/>
</dbReference>
<keyword evidence="3" id="KW-1185">Reference proteome</keyword>
<evidence type="ECO:0000256" key="1">
    <source>
        <dbReference type="SAM" id="Phobius"/>
    </source>
</evidence>
<keyword evidence="1" id="KW-0472">Membrane</keyword>
<keyword evidence="1" id="KW-0812">Transmembrane</keyword>
<sequence length="223" mass="25059">MTEVVMRNQFGNYEATFCAHDEELVGSEVFKWITIADAIWTYALPLGVTIVSDLAVLIGFQRLSRFTVVNKEEIHRPLCNLSSTNLTSSSRRSSPANYGGMKIQSKKSIMTGNSRRHKAIRRCLIMATLQLLLTVPNYAVQLADGIFHLQDHTSTAILYIYVDACCYVLYLFQFPLLAAYVYCFIKIQRKDIFMVGVTKTASVVGSACQHCVSSTFLLFGRKT</sequence>
<dbReference type="PANTHER" id="PTHR24224">
    <property type="entry name" value="CARDIOACCELERATORY PEPTIDE RECEPTOR-RELATED"/>
    <property type="match status" value="1"/>
</dbReference>
<dbReference type="OrthoDB" id="5841613at2759"/>
<dbReference type="PANTHER" id="PTHR24224:SF1">
    <property type="entry name" value="G-PROTEIN COUPLED RECEPTORS FAMILY 1 PROFILE DOMAIN-CONTAINING PROTEIN"/>
    <property type="match status" value="1"/>
</dbReference>
<feature type="transmembrane region" description="Helical" evidence="1">
    <location>
        <begin position="39"/>
        <end position="60"/>
    </location>
</feature>
<reference evidence="4" key="1">
    <citation type="submission" date="2017-02" db="UniProtKB">
        <authorList>
            <consortium name="WormBaseParasite"/>
        </authorList>
    </citation>
    <scope>IDENTIFICATION</scope>
</reference>
<evidence type="ECO:0000313" key="2">
    <source>
        <dbReference type="EMBL" id="VDD94368.1"/>
    </source>
</evidence>
<evidence type="ECO:0000313" key="3">
    <source>
        <dbReference type="Proteomes" id="UP000274131"/>
    </source>
</evidence>
<keyword evidence="1" id="KW-1133">Transmembrane helix</keyword>
<dbReference type="AlphaFoldDB" id="A0A0N4VG27"/>
<reference evidence="2 3" key="2">
    <citation type="submission" date="2018-10" db="EMBL/GenBank/DDBJ databases">
        <authorList>
            <consortium name="Pathogen Informatics"/>
        </authorList>
    </citation>
    <scope>NUCLEOTIDE SEQUENCE [LARGE SCALE GENOMIC DNA]</scope>
</reference>
<name>A0A0N4VG27_ENTVE</name>
<accession>A0A0N4VG27</accession>